<dbReference type="SUPFAM" id="SSF53383">
    <property type="entry name" value="PLP-dependent transferases"/>
    <property type="match status" value="1"/>
</dbReference>
<dbReference type="InterPro" id="IPR015422">
    <property type="entry name" value="PyrdxlP-dep_Trfase_small"/>
</dbReference>
<organism evidence="4 5">
    <name type="scientific">Eruca vesicaria subsp. sativa</name>
    <name type="common">Garden rocket</name>
    <name type="synonym">Eruca sativa</name>
    <dbReference type="NCBI Taxonomy" id="29727"/>
    <lineage>
        <taxon>Eukaryota</taxon>
        <taxon>Viridiplantae</taxon>
        <taxon>Streptophyta</taxon>
        <taxon>Embryophyta</taxon>
        <taxon>Tracheophyta</taxon>
        <taxon>Spermatophyta</taxon>
        <taxon>Magnoliopsida</taxon>
        <taxon>eudicotyledons</taxon>
        <taxon>Gunneridae</taxon>
        <taxon>Pentapetalae</taxon>
        <taxon>rosids</taxon>
        <taxon>malvids</taxon>
        <taxon>Brassicales</taxon>
        <taxon>Brassicaceae</taxon>
        <taxon>Brassiceae</taxon>
        <taxon>Eruca</taxon>
    </lineage>
</organism>
<dbReference type="Gene3D" id="3.90.1150.10">
    <property type="entry name" value="Aspartate Aminotransferase, domain 1"/>
    <property type="match status" value="1"/>
</dbReference>
<evidence type="ECO:0000259" key="3">
    <source>
        <dbReference type="Pfam" id="PF00155"/>
    </source>
</evidence>
<dbReference type="PANTHER" id="PTHR43795:SF74">
    <property type="entry name" value="1-AMINOCYCLOPROPANE-1-CARBOXYLATE SYNTHASE-LIKE PROTEIN 1"/>
    <property type="match status" value="1"/>
</dbReference>
<dbReference type="InterPro" id="IPR050478">
    <property type="entry name" value="Ethylene_sulfur-biosynth"/>
</dbReference>
<dbReference type="AlphaFoldDB" id="A0ABC8IRY8"/>
<dbReference type="EMBL" id="CAKOAT010049155">
    <property type="protein sequence ID" value="CAH8294572.1"/>
    <property type="molecule type" value="Genomic_DNA"/>
</dbReference>
<keyword evidence="1" id="KW-0663">Pyridoxal phosphate</keyword>
<accession>A0ABC8IRY8</accession>
<proteinExistence type="predicted"/>
<keyword evidence="2" id="KW-0812">Transmembrane</keyword>
<feature type="domain" description="Aminotransferase class I/classII large" evidence="3">
    <location>
        <begin position="68"/>
        <end position="112"/>
    </location>
</feature>
<name>A0ABC8IRY8_ERUVS</name>
<evidence type="ECO:0000256" key="2">
    <source>
        <dbReference type="SAM" id="Phobius"/>
    </source>
</evidence>
<dbReference type="PANTHER" id="PTHR43795">
    <property type="entry name" value="BIFUNCTIONAL ASPARTATE AMINOTRANSFERASE AND GLUTAMATE/ASPARTATE-PREPHENATE AMINOTRANSFERASE-RELATED"/>
    <property type="match status" value="1"/>
</dbReference>
<keyword evidence="5" id="KW-1185">Reference proteome</keyword>
<dbReference type="InterPro" id="IPR015424">
    <property type="entry name" value="PyrdxlP-dep_Trfase"/>
</dbReference>
<feature type="transmembrane region" description="Helical" evidence="2">
    <location>
        <begin position="12"/>
        <end position="35"/>
    </location>
</feature>
<dbReference type="InterPro" id="IPR004839">
    <property type="entry name" value="Aminotransferase_I/II_large"/>
</dbReference>
<reference evidence="4 5" key="1">
    <citation type="submission" date="2022-03" db="EMBL/GenBank/DDBJ databases">
        <authorList>
            <person name="Macdonald S."/>
            <person name="Ahmed S."/>
            <person name="Newling K."/>
        </authorList>
    </citation>
    <scope>NUCLEOTIDE SEQUENCE [LARGE SCALE GENOMIC DNA]</scope>
</reference>
<evidence type="ECO:0000313" key="4">
    <source>
        <dbReference type="EMBL" id="CAH8294572.1"/>
    </source>
</evidence>
<dbReference type="Pfam" id="PF00155">
    <property type="entry name" value="Aminotran_1_2"/>
    <property type="match status" value="1"/>
</dbReference>
<gene>
    <name evidence="4" type="ORF">ERUC_LOCUS1769</name>
</gene>
<keyword evidence="2" id="KW-0472">Membrane</keyword>
<comment type="caution">
    <text evidence="4">The sequence shown here is derived from an EMBL/GenBank/DDBJ whole genome shotgun (WGS) entry which is preliminary data.</text>
</comment>
<sequence length="147" mass="17693">MFWFGFYYHLPRFFIAFIEYKMAPHIYASLISSYFRNQNKRLKNSSVNCRKIDSRQMLKETRTLCLKWPKIINHKVKINVSPGSSFHCYEPGWFRVCFAKLAEDTDQTGLQRMKDCARTVILYLGTRTCISYFFWNHVYILQEQEKC</sequence>
<protein>
    <recommendedName>
        <fullName evidence="3">Aminotransferase class I/classII large domain-containing protein</fullName>
    </recommendedName>
</protein>
<evidence type="ECO:0000256" key="1">
    <source>
        <dbReference type="ARBA" id="ARBA00022898"/>
    </source>
</evidence>
<keyword evidence="2" id="KW-1133">Transmembrane helix</keyword>
<evidence type="ECO:0000313" key="5">
    <source>
        <dbReference type="Proteomes" id="UP001642260"/>
    </source>
</evidence>
<dbReference type="Proteomes" id="UP001642260">
    <property type="component" value="Unassembled WGS sequence"/>
</dbReference>